<dbReference type="PANTHER" id="PTHR43649:SF12">
    <property type="entry name" value="DIACETYLCHITOBIOSE BINDING PROTEIN DASA"/>
    <property type="match status" value="1"/>
</dbReference>
<sequence>MMYPPPSLQRAQKRRADGISGPSRRSVLTLGAAAAALGLTGCSAVLPEASVTAAGFGKNPSGTIRFWCRSTAFKPAQLIVDKYHQAQQAVRIQLTVLPEGQMTTKLATSIRSGAVPDVVAPDSVTSPVFTIREAFTDLTSLVTGLPYAAHLNKPLLDVASYEGKIYGLPALSNVSQLFWNKELYAKAGLDPEKGPGNFAEYLEHATALQGIDGVSGVTFTGNSAGILGYVIQPHFWADHSPFYDGPLGRQQAAVLGNDPLRRTLELYREFHRKGLSQPGAAADSGAAWGQDFLAGTVGLFPGSYDLVVGSAKPEFLDKLGVSAFPGPDGNFSQFSGGAVLSIPRGAPNPGAAWDFIRFVGELEQQSELAALGWYPVRSDILQTDFSEKFPLMVPGMERMNDGFAAPTTLYTQLTNTVQSPWPAMFREAVFGQEAMEDILQRGHQETARVLKVNQA</sequence>
<dbReference type="PANTHER" id="PTHR43649">
    <property type="entry name" value="ARABINOSE-BINDING PROTEIN-RELATED"/>
    <property type="match status" value="1"/>
</dbReference>
<dbReference type="Gene3D" id="3.40.190.10">
    <property type="entry name" value="Periplasmic binding protein-like II"/>
    <property type="match status" value="1"/>
</dbReference>
<name>A0ABQ2CIJ7_9MICC</name>
<proteinExistence type="predicted"/>
<dbReference type="EMBL" id="BMKV01000005">
    <property type="protein sequence ID" value="GGI90674.1"/>
    <property type="molecule type" value="Genomic_DNA"/>
</dbReference>
<dbReference type="SUPFAM" id="SSF53850">
    <property type="entry name" value="Periplasmic binding protein-like II"/>
    <property type="match status" value="1"/>
</dbReference>
<protein>
    <submittedName>
        <fullName evidence="2">ABC transporter substrate-binding protein</fullName>
    </submittedName>
</protein>
<organism evidence="2 3">
    <name type="scientific">Pseudarthrobacter scleromae</name>
    <dbReference type="NCBI Taxonomy" id="158897"/>
    <lineage>
        <taxon>Bacteria</taxon>
        <taxon>Bacillati</taxon>
        <taxon>Actinomycetota</taxon>
        <taxon>Actinomycetes</taxon>
        <taxon>Micrococcales</taxon>
        <taxon>Micrococcaceae</taxon>
        <taxon>Pseudarthrobacter</taxon>
    </lineage>
</organism>
<dbReference type="InterPro" id="IPR050490">
    <property type="entry name" value="Bact_solute-bd_prot1"/>
</dbReference>
<keyword evidence="3" id="KW-1185">Reference proteome</keyword>
<gene>
    <name evidence="2" type="ORF">GCM10007175_30180</name>
</gene>
<reference evidence="3" key="1">
    <citation type="journal article" date="2019" name="Int. J. Syst. Evol. Microbiol.">
        <title>The Global Catalogue of Microorganisms (GCM) 10K type strain sequencing project: providing services to taxonomists for standard genome sequencing and annotation.</title>
        <authorList>
            <consortium name="The Broad Institute Genomics Platform"/>
            <consortium name="The Broad Institute Genome Sequencing Center for Infectious Disease"/>
            <person name="Wu L."/>
            <person name="Ma J."/>
        </authorList>
    </citation>
    <scope>NUCLEOTIDE SEQUENCE [LARGE SCALE GENOMIC DNA]</scope>
    <source>
        <strain evidence="3">CGMCC 1.3601</strain>
    </source>
</reference>
<dbReference type="RefSeq" id="WP_188731468.1">
    <property type="nucleotide sequence ID" value="NZ_BMKV01000005.1"/>
</dbReference>
<dbReference type="CDD" id="cd13585">
    <property type="entry name" value="PBP2_TMBP_like"/>
    <property type="match status" value="1"/>
</dbReference>
<feature type="region of interest" description="Disordered" evidence="1">
    <location>
        <begin position="1"/>
        <end position="22"/>
    </location>
</feature>
<dbReference type="InterPro" id="IPR006311">
    <property type="entry name" value="TAT_signal"/>
</dbReference>
<evidence type="ECO:0000313" key="2">
    <source>
        <dbReference type="EMBL" id="GGI90674.1"/>
    </source>
</evidence>
<dbReference type="Proteomes" id="UP000658754">
    <property type="component" value="Unassembled WGS sequence"/>
</dbReference>
<comment type="caution">
    <text evidence="2">The sequence shown here is derived from an EMBL/GenBank/DDBJ whole genome shotgun (WGS) entry which is preliminary data.</text>
</comment>
<dbReference type="InterPro" id="IPR006059">
    <property type="entry name" value="SBP"/>
</dbReference>
<evidence type="ECO:0000256" key="1">
    <source>
        <dbReference type="SAM" id="MobiDB-lite"/>
    </source>
</evidence>
<dbReference type="Pfam" id="PF13416">
    <property type="entry name" value="SBP_bac_8"/>
    <property type="match status" value="1"/>
</dbReference>
<evidence type="ECO:0000313" key="3">
    <source>
        <dbReference type="Proteomes" id="UP000658754"/>
    </source>
</evidence>
<dbReference type="PROSITE" id="PS51318">
    <property type="entry name" value="TAT"/>
    <property type="match status" value="1"/>
</dbReference>
<accession>A0ABQ2CIJ7</accession>